<evidence type="ECO:0000256" key="5">
    <source>
        <dbReference type="ARBA" id="ARBA00022989"/>
    </source>
</evidence>
<keyword evidence="2" id="KW-1003">Cell membrane</keyword>
<feature type="transmembrane region" description="Helical" evidence="7">
    <location>
        <begin position="100"/>
        <end position="130"/>
    </location>
</feature>
<name>A0AAW8B506_9GAMM</name>
<evidence type="ECO:0000256" key="1">
    <source>
        <dbReference type="ARBA" id="ARBA00004429"/>
    </source>
</evidence>
<dbReference type="PANTHER" id="PTHR33362">
    <property type="entry name" value="SIALIC ACID TRAP TRANSPORTER PERMEASE PROTEIN SIAT-RELATED"/>
    <property type="match status" value="1"/>
</dbReference>
<reference evidence="9" key="2">
    <citation type="submission" date="2023-08" db="EMBL/GenBank/DDBJ databases">
        <authorList>
            <person name="Luo J."/>
        </authorList>
    </citation>
    <scope>NUCLEOTIDE SEQUENCE</scope>
    <source>
        <strain evidence="9">DSM 25064</strain>
    </source>
</reference>
<dbReference type="Proteomes" id="UP001178354">
    <property type="component" value="Unassembled WGS sequence"/>
</dbReference>
<feature type="transmembrane region" description="Helical" evidence="7">
    <location>
        <begin position="387"/>
        <end position="410"/>
    </location>
</feature>
<dbReference type="NCBIfam" id="TIGR00786">
    <property type="entry name" value="dctM"/>
    <property type="match status" value="1"/>
</dbReference>
<evidence type="ECO:0000259" key="8">
    <source>
        <dbReference type="Pfam" id="PF06808"/>
    </source>
</evidence>
<protein>
    <recommendedName>
        <fullName evidence="7">TRAP transporter large permease protein</fullName>
    </recommendedName>
</protein>
<feature type="transmembrane region" description="Helical" evidence="7">
    <location>
        <begin position="337"/>
        <end position="357"/>
    </location>
</feature>
<keyword evidence="3 7" id="KW-0997">Cell inner membrane</keyword>
<feature type="transmembrane region" description="Helical" evidence="7">
    <location>
        <begin position="196"/>
        <end position="217"/>
    </location>
</feature>
<dbReference type="GO" id="GO:0022857">
    <property type="term" value="F:transmembrane transporter activity"/>
    <property type="evidence" value="ECO:0007669"/>
    <property type="project" value="UniProtKB-UniRule"/>
</dbReference>
<feature type="transmembrane region" description="Helical" evidence="7">
    <location>
        <begin position="305"/>
        <end position="325"/>
    </location>
</feature>
<comment type="subcellular location">
    <subcellularLocation>
        <location evidence="1 7">Cell inner membrane</location>
        <topology evidence="1 7">Multi-pass membrane protein</topology>
    </subcellularLocation>
</comment>
<feature type="transmembrane region" description="Helical" evidence="7">
    <location>
        <begin position="242"/>
        <end position="261"/>
    </location>
</feature>
<dbReference type="InterPro" id="IPR004681">
    <property type="entry name" value="TRAP_DctM"/>
</dbReference>
<organism evidence="9 10">
    <name type="scientific">Porticoccus litoralis</name>
    <dbReference type="NCBI Taxonomy" id="434086"/>
    <lineage>
        <taxon>Bacteria</taxon>
        <taxon>Pseudomonadati</taxon>
        <taxon>Pseudomonadota</taxon>
        <taxon>Gammaproteobacteria</taxon>
        <taxon>Cellvibrionales</taxon>
        <taxon>Porticoccaceae</taxon>
        <taxon>Porticoccus</taxon>
    </lineage>
</organism>
<dbReference type="PANTHER" id="PTHR33362:SF7">
    <property type="entry name" value="SLL1103 PROTEIN"/>
    <property type="match status" value="1"/>
</dbReference>
<evidence type="ECO:0000313" key="9">
    <source>
        <dbReference type="EMBL" id="MDP1520736.1"/>
    </source>
</evidence>
<keyword evidence="7" id="KW-0813">Transport</keyword>
<keyword evidence="6 7" id="KW-0472">Membrane</keyword>
<dbReference type="PIRSF" id="PIRSF006066">
    <property type="entry name" value="HI0050"/>
    <property type="match status" value="1"/>
</dbReference>
<evidence type="ECO:0000256" key="6">
    <source>
        <dbReference type="ARBA" id="ARBA00023136"/>
    </source>
</evidence>
<sequence>MAEYIPLFMFAVVCLVLMAGYPVALTLAGTALLFALVGSASGHFDMSFLHALPNRLYGTMDNTTLIAVPLFVLMGVMLEKSKLAEDLLDSMALLFGKFKGGLGISVVIVGMLLAASTGIVGATVVTMGLMSLPTMLKRGYDPALATGAICATGTLGQIIPPSIALVLLGDILSSAYQQAQLSQGIFTPKTVSIGDLFVGAIVPGLVLVSMYIGYLLFISRLKPSSAPVAFTTDDHQISAARLLRSLLPPVILIVAVLGSILKGAATPTEAAGVGAMGATLLAIWRGQLDLPRLREVTRSTTEITAMVFLILIGAAVFSLVFRGFGGEELVAHLFDHIPGGVIGATLVVMLVIFLLGFILDFIEITFVVVPIVAPVLLAMGLDPVWLGIMIAINLQTSFLTPPFGFALFYLRGVAPASVKTSDIYRGVIPFIIIQLLLLLMLALWPGLATWLPNAIFNGITFDL</sequence>
<evidence type="ECO:0000313" key="10">
    <source>
        <dbReference type="Proteomes" id="UP001178354"/>
    </source>
</evidence>
<dbReference type="Pfam" id="PF06808">
    <property type="entry name" value="DctM"/>
    <property type="match status" value="1"/>
</dbReference>
<comment type="similarity">
    <text evidence="7">Belongs to the TRAP transporter large permease family.</text>
</comment>
<feature type="domain" description="TRAP C4-dicarboxylate transport system permease DctM subunit" evidence="8">
    <location>
        <begin position="11"/>
        <end position="446"/>
    </location>
</feature>
<reference evidence="9" key="1">
    <citation type="journal article" date="2010" name="Int. J. Syst. Evol. Microbiol.">
        <title>Porticoccus litoralis gen. nov., sp. nov., a gammaproteobacterium isolated from the Yellow Sea.</title>
        <authorList>
            <person name="Oh H.M."/>
            <person name="Kim H."/>
            <person name="Kim K.M."/>
            <person name="Min G.S."/>
            <person name="Cho J.C."/>
        </authorList>
    </citation>
    <scope>NUCLEOTIDE SEQUENCE</scope>
    <source>
        <strain evidence="9">DSM 25064</strain>
    </source>
</reference>
<feature type="transmembrane region" description="Helical" evidence="7">
    <location>
        <begin position="7"/>
        <end position="36"/>
    </location>
</feature>
<dbReference type="InterPro" id="IPR010656">
    <property type="entry name" value="DctM"/>
</dbReference>
<feature type="transmembrane region" description="Helical" evidence="7">
    <location>
        <begin position="364"/>
        <end position="381"/>
    </location>
</feature>
<gene>
    <name evidence="9" type="ORF">Q8A57_07145</name>
</gene>
<evidence type="ECO:0000256" key="4">
    <source>
        <dbReference type="ARBA" id="ARBA00022692"/>
    </source>
</evidence>
<evidence type="ECO:0000256" key="2">
    <source>
        <dbReference type="ARBA" id="ARBA00022475"/>
    </source>
</evidence>
<comment type="function">
    <text evidence="7">Part of the tripartite ATP-independent periplasmic (TRAP) transport system.</text>
</comment>
<dbReference type="AlphaFoldDB" id="A0AAW8B506"/>
<keyword evidence="10" id="KW-1185">Reference proteome</keyword>
<feature type="transmembrane region" description="Helical" evidence="7">
    <location>
        <begin position="422"/>
        <end position="444"/>
    </location>
</feature>
<dbReference type="GO" id="GO:0005886">
    <property type="term" value="C:plasma membrane"/>
    <property type="evidence" value="ECO:0007669"/>
    <property type="project" value="UniProtKB-SubCell"/>
</dbReference>
<comment type="subunit">
    <text evidence="7">The complex comprises the extracytoplasmic solute receptor protein and the two transmembrane proteins.</text>
</comment>
<keyword evidence="4 7" id="KW-0812">Transmembrane</keyword>
<feature type="transmembrane region" description="Helical" evidence="7">
    <location>
        <begin position="267"/>
        <end position="284"/>
    </location>
</feature>
<accession>A0AAW8B506</accession>
<keyword evidence="5 7" id="KW-1133">Transmembrane helix</keyword>
<dbReference type="RefSeq" id="WP_305170309.1">
    <property type="nucleotide sequence ID" value="NZ_JAUUUU010000003.1"/>
</dbReference>
<comment type="caution">
    <text evidence="9">The sequence shown here is derived from an EMBL/GenBank/DDBJ whole genome shotgun (WGS) entry which is preliminary data.</text>
</comment>
<dbReference type="EMBL" id="JAUUUU010000003">
    <property type="protein sequence ID" value="MDP1520736.1"/>
    <property type="molecule type" value="Genomic_DNA"/>
</dbReference>
<evidence type="ECO:0000256" key="3">
    <source>
        <dbReference type="ARBA" id="ARBA00022519"/>
    </source>
</evidence>
<proteinExistence type="inferred from homology"/>
<feature type="transmembrane region" description="Helical" evidence="7">
    <location>
        <begin position="56"/>
        <end position="79"/>
    </location>
</feature>
<evidence type="ECO:0000256" key="7">
    <source>
        <dbReference type="RuleBase" id="RU369079"/>
    </source>
</evidence>